<name>A0A9P7VR19_9AGAR</name>
<dbReference type="RefSeq" id="XP_043038385.1">
    <property type="nucleotide sequence ID" value="XM_043180017.1"/>
</dbReference>
<reference evidence="1" key="1">
    <citation type="submission" date="2020-11" db="EMBL/GenBank/DDBJ databases">
        <title>Adaptations for nitrogen fixation in a non-lichenized fungal sporocarp promotes dispersal by wood-feeding termites.</title>
        <authorList>
            <consortium name="DOE Joint Genome Institute"/>
            <person name="Koch R.A."/>
            <person name="Yoon G."/>
            <person name="Arayal U."/>
            <person name="Lail K."/>
            <person name="Amirebrahimi M."/>
            <person name="Labutti K."/>
            <person name="Lipzen A."/>
            <person name="Riley R."/>
            <person name="Barry K."/>
            <person name="Henrissat B."/>
            <person name="Grigoriev I.V."/>
            <person name="Herr J.R."/>
            <person name="Aime M.C."/>
        </authorList>
    </citation>
    <scope>NUCLEOTIDE SEQUENCE</scope>
    <source>
        <strain evidence="1">MCA 3950</strain>
    </source>
</reference>
<sequence>MLSNFMAPEVLTLRRDAQVGSYFIDLETSVTSPYQVMLIKNTDDSLVNGSMGRVLRFVDPMTYGIEDDVEALLEDGSSKPSSKPPSKPAKKNAVVGAVQLYPEVEFVLPHGTRRRVLIMPELSKVELPNGELQVSRSQVRKQSWIIFVMSLPGAPPKASVDLIVGYVDPQITRTDVR</sequence>
<dbReference type="OrthoDB" id="432234at2759"/>
<protein>
    <submittedName>
        <fullName evidence="1">Uncharacterized protein</fullName>
    </submittedName>
</protein>
<proteinExistence type="predicted"/>
<dbReference type="AlphaFoldDB" id="A0A9P7VR19"/>
<dbReference type="EMBL" id="MU250538">
    <property type="protein sequence ID" value="KAG7444885.1"/>
    <property type="molecule type" value="Genomic_DNA"/>
</dbReference>
<evidence type="ECO:0000313" key="2">
    <source>
        <dbReference type="Proteomes" id="UP000812287"/>
    </source>
</evidence>
<evidence type="ECO:0000313" key="1">
    <source>
        <dbReference type="EMBL" id="KAG7444885.1"/>
    </source>
</evidence>
<keyword evidence="2" id="KW-1185">Reference proteome</keyword>
<gene>
    <name evidence="1" type="ORF">BT62DRAFT_196572</name>
</gene>
<dbReference type="GeneID" id="66102313"/>
<comment type="caution">
    <text evidence="1">The sequence shown here is derived from an EMBL/GenBank/DDBJ whole genome shotgun (WGS) entry which is preliminary data.</text>
</comment>
<dbReference type="Proteomes" id="UP000812287">
    <property type="component" value="Unassembled WGS sequence"/>
</dbReference>
<accession>A0A9P7VR19</accession>
<organism evidence="1 2">
    <name type="scientific">Guyanagaster necrorhizus</name>
    <dbReference type="NCBI Taxonomy" id="856835"/>
    <lineage>
        <taxon>Eukaryota</taxon>
        <taxon>Fungi</taxon>
        <taxon>Dikarya</taxon>
        <taxon>Basidiomycota</taxon>
        <taxon>Agaricomycotina</taxon>
        <taxon>Agaricomycetes</taxon>
        <taxon>Agaricomycetidae</taxon>
        <taxon>Agaricales</taxon>
        <taxon>Marasmiineae</taxon>
        <taxon>Physalacriaceae</taxon>
        <taxon>Guyanagaster</taxon>
    </lineage>
</organism>